<accession>A0A8K0X703</accession>
<dbReference type="AlphaFoldDB" id="A0A8K0X703"/>
<gene>
    <name evidence="1" type="ORF">B0T11DRAFT_327020</name>
</gene>
<dbReference type="Proteomes" id="UP000813385">
    <property type="component" value="Unassembled WGS sequence"/>
</dbReference>
<organism evidence="1 2">
    <name type="scientific">Plectosphaerella cucumerina</name>
    <dbReference type="NCBI Taxonomy" id="40658"/>
    <lineage>
        <taxon>Eukaryota</taxon>
        <taxon>Fungi</taxon>
        <taxon>Dikarya</taxon>
        <taxon>Ascomycota</taxon>
        <taxon>Pezizomycotina</taxon>
        <taxon>Sordariomycetes</taxon>
        <taxon>Hypocreomycetidae</taxon>
        <taxon>Glomerellales</taxon>
        <taxon>Plectosphaerellaceae</taxon>
        <taxon>Plectosphaerella</taxon>
    </lineage>
</organism>
<dbReference type="OrthoDB" id="2520703at2759"/>
<evidence type="ECO:0000313" key="1">
    <source>
        <dbReference type="EMBL" id="KAH7368880.1"/>
    </source>
</evidence>
<keyword evidence="2" id="KW-1185">Reference proteome</keyword>
<sequence length="459" mass="51244">MSALYLPPELWLRIAQSLCFHCTRDPRDTHALPDRRLAYDLHRGGTPVHALAGLCRVSRMLKELVTPVLYHAPLTGKPKLLLRSLVECPGLAAHVRELDGAMWLGWPIAKDEYPLRFMELYEEKLDLLQAKEEDIWATAENWGGNGQRGIKRLNQHVSDTVVMELLPNLTAVYLESKYGYVGIGMAPGCLAHVKSAAIRHSGSGDDVSIRRYLPLFQAAPNITSMHYYQNVPDFTIDKMDEDGSRVSAKLATITALELETCCVFRENISGLLASHPSLETFSYSDSGQWQFFGSTVRNIQDALLTYTPELRKLNIDMTLAEYEDWPASGSCGFNASLAKLQQLVYLAFDASCLGPGDEEDPFDYLVAILPASLEYLRITVVCEGPDWLRGALTSLAGVVEEKLPALKRFVIWDQAFAEEVQPPARVDFEVAYNISTRMLSSRAQTEASKKPGRQDLEKS</sequence>
<name>A0A8K0X703_9PEZI</name>
<proteinExistence type="predicted"/>
<protein>
    <submittedName>
        <fullName evidence="1">Uncharacterized protein</fullName>
    </submittedName>
</protein>
<reference evidence="1" key="1">
    <citation type="journal article" date="2021" name="Nat. Commun.">
        <title>Genetic determinants of endophytism in the Arabidopsis root mycobiome.</title>
        <authorList>
            <person name="Mesny F."/>
            <person name="Miyauchi S."/>
            <person name="Thiergart T."/>
            <person name="Pickel B."/>
            <person name="Atanasova L."/>
            <person name="Karlsson M."/>
            <person name="Huettel B."/>
            <person name="Barry K.W."/>
            <person name="Haridas S."/>
            <person name="Chen C."/>
            <person name="Bauer D."/>
            <person name="Andreopoulos W."/>
            <person name="Pangilinan J."/>
            <person name="LaButti K."/>
            <person name="Riley R."/>
            <person name="Lipzen A."/>
            <person name="Clum A."/>
            <person name="Drula E."/>
            <person name="Henrissat B."/>
            <person name="Kohler A."/>
            <person name="Grigoriev I.V."/>
            <person name="Martin F.M."/>
            <person name="Hacquard S."/>
        </authorList>
    </citation>
    <scope>NUCLEOTIDE SEQUENCE</scope>
    <source>
        <strain evidence="1">MPI-CAGE-AT-0016</strain>
    </source>
</reference>
<comment type="caution">
    <text evidence="1">The sequence shown here is derived from an EMBL/GenBank/DDBJ whole genome shotgun (WGS) entry which is preliminary data.</text>
</comment>
<evidence type="ECO:0000313" key="2">
    <source>
        <dbReference type="Proteomes" id="UP000813385"/>
    </source>
</evidence>
<dbReference type="EMBL" id="JAGPXD010000002">
    <property type="protein sequence ID" value="KAH7368880.1"/>
    <property type="molecule type" value="Genomic_DNA"/>
</dbReference>